<evidence type="ECO:0000256" key="11">
    <source>
        <dbReference type="ARBA" id="ARBA00023203"/>
    </source>
</evidence>
<feature type="compositionally biased region" description="Acidic residues" evidence="14">
    <location>
        <begin position="446"/>
        <end position="468"/>
    </location>
</feature>
<feature type="region of interest" description="Disordered" evidence="14">
    <location>
        <begin position="364"/>
        <end position="468"/>
    </location>
</feature>
<dbReference type="SUPFAM" id="SSF57903">
    <property type="entry name" value="FYVE/PHD zinc finger"/>
    <property type="match status" value="1"/>
</dbReference>
<sequence>MIKYIASIFLFVGACYASYGGHSDGGGYSMNGVDAAIHSKHSVQIIPVSGSKHMGKTPVVDINSEPLPLTLRFNSHSTRILPIQKHFSHSGQVYKQNAIDEPDVLIQNIRKPIIQEVREIISPYRQVTQEVRPVQERIQTLIARGQDVDDDDEIIEMIPPTLSSSNIHDRMMHMNTDHHHHSHQHHQYHHPQHGRQNHQQHQHDHRMTNNQNNQQQQQLVKCTLDNDQCLNLANILQSFQTAINEEQAWALCYQIVKCFRQYYQPTNNNNNNTSHHNHQNCYLVTDPSHVHLHKDGYVHPKTLYQKTNDQGKSRTLAKSSHKLLTSLGIVLFHALDYGLCDDEERTLSKPLELLIERLTTAHELASRHHHHNHDRQKSSIKRTTRKRKFNDKKCSAPTTVATSSISAPITSTTSTTARNDNQMSSIGSICLDDDDNDDHHDHDDDIVMEDNNDYDDDNDDDFDDDDDECAMADEGIEQDCHEYSGHETTTSLNGSPPSTSSSTITSSSLPGYNHCRTNNKYLLNFDHVMQMCVSRLSCQESADNHYKAVCRALLAETLELSTFLDQIAKGTKELRKSSVLRIESSSSSSNNNNLNNIDDNDDCTTLERLQFHDWARLWIQVIRELRHGVKLKKVNYQQDSIFNHHQEYELTPYEMLLDDIRSRRYKLNKVMINGDLPQRLKKDAHELILDFIRSRPPLVPVSNRVLKPAPPKQVTIYEKLMDSIRQQEHRLRPTSTKQYSFSANVTPLHFSTANENNGKTTTTTTTTMVQSTNNSNQRLGSTTTTTVTRRKKVIKADIKLDLFLDDDDDDNKSINNNDDDDEEIIVEIPTTTTTKRSTRSTRPMSAYFSSEIQSSLEHHHYDEDDDEIQNENNESNDLIIDDDDNKPFQRLKKLSNQFFAKERRHSISVCDLSTLEKYQQQQQQQNANDIIDDLDFDEDHRNHVAAIWEKNDFGKSLECLSLTLKEVQHIRSVLTKAEIESLGVTKSLKKDLENGKICFTCLKTRFTFWGPWATVCKLCNRSICDRCATKMHIPTEQFDRVPIYMLSPTPSPPNEKHVLDMFKFANNKDHHHHNHHGDNNREKQNEKPEEIDNNENNESKSLPTKLNSSRNRMTKLMRMLLINNNNNNRMSQQNNVDDNDDNDANEDYHYHGPLVKVCRDCKILVRHLINIGHTNFNGVNFQSKSKSNQQQQQPTMISTD</sequence>
<dbReference type="Proteomes" id="UP000887458">
    <property type="component" value="Unassembled WGS sequence"/>
</dbReference>
<feature type="compositionally biased region" description="Basic and acidic residues" evidence="14">
    <location>
        <begin position="1076"/>
        <end position="1090"/>
    </location>
</feature>
<comment type="subcellular location">
    <subcellularLocation>
        <location evidence="3">Cell membrane</location>
        <topology evidence="3">Peripheral membrane protein</topology>
        <orientation evidence="3">Cytoplasmic side</orientation>
    </subcellularLocation>
    <subcellularLocation>
        <location evidence="2">Cytoplasm</location>
        <location evidence="2">Cytoskeleton</location>
    </subcellularLocation>
    <subcellularLocation>
        <location evidence="1">Cytoplasmic vesicle membrane</location>
        <topology evidence="1">Peripheral membrane protein</topology>
        <orientation evidence="1">Cytoplasmic side</orientation>
    </subcellularLocation>
</comment>
<keyword evidence="18" id="KW-1185">Reference proteome</keyword>
<feature type="compositionally biased region" description="Basic residues" evidence="14">
    <location>
        <begin position="367"/>
        <end position="390"/>
    </location>
</feature>
<evidence type="ECO:0000256" key="4">
    <source>
        <dbReference type="ARBA" id="ARBA00010956"/>
    </source>
</evidence>
<keyword evidence="13" id="KW-0968">Cytoplasmic vesicle</keyword>
<dbReference type="PROSITE" id="PS51257">
    <property type="entry name" value="PROKAR_LIPOPROTEIN"/>
    <property type="match status" value="1"/>
</dbReference>
<feature type="region of interest" description="Disordered" evidence="14">
    <location>
        <begin position="806"/>
        <end position="845"/>
    </location>
</feature>
<evidence type="ECO:0000256" key="8">
    <source>
        <dbReference type="ARBA" id="ARBA00022737"/>
    </source>
</evidence>
<protein>
    <submittedName>
        <fullName evidence="17">Actin binding</fullName>
    </submittedName>
</protein>
<accession>A0ABQ8JA22</accession>
<feature type="region of interest" description="Disordered" evidence="14">
    <location>
        <begin position="178"/>
        <end position="212"/>
    </location>
</feature>
<dbReference type="InterPro" id="IPR011019">
    <property type="entry name" value="KIND_dom"/>
</dbReference>
<evidence type="ECO:0000256" key="6">
    <source>
        <dbReference type="ARBA" id="ARBA00022475"/>
    </source>
</evidence>
<dbReference type="SMART" id="SM00750">
    <property type="entry name" value="KIND"/>
    <property type="match status" value="1"/>
</dbReference>
<dbReference type="InterPro" id="IPR029901">
    <property type="entry name" value="Spire"/>
</dbReference>
<feature type="compositionally biased region" description="Low complexity" evidence="14">
    <location>
        <begin position="488"/>
        <end position="509"/>
    </location>
</feature>
<comment type="caution">
    <text evidence="17">The sequence shown here is derived from an EMBL/GenBank/DDBJ whole genome shotgun (WGS) entry which is preliminary data.</text>
</comment>
<keyword evidence="10" id="KW-0472">Membrane</keyword>
<evidence type="ECO:0000256" key="15">
    <source>
        <dbReference type="SAM" id="SignalP"/>
    </source>
</evidence>
<dbReference type="PROSITE" id="PS51377">
    <property type="entry name" value="KIND"/>
    <property type="match status" value="1"/>
</dbReference>
<evidence type="ECO:0000256" key="7">
    <source>
        <dbReference type="ARBA" id="ARBA00022490"/>
    </source>
</evidence>
<organism evidence="17 18">
    <name type="scientific">Dermatophagoides pteronyssinus</name>
    <name type="common">European house dust mite</name>
    <dbReference type="NCBI Taxonomy" id="6956"/>
    <lineage>
        <taxon>Eukaryota</taxon>
        <taxon>Metazoa</taxon>
        <taxon>Ecdysozoa</taxon>
        <taxon>Arthropoda</taxon>
        <taxon>Chelicerata</taxon>
        <taxon>Arachnida</taxon>
        <taxon>Acari</taxon>
        <taxon>Acariformes</taxon>
        <taxon>Sarcoptiformes</taxon>
        <taxon>Astigmata</taxon>
        <taxon>Psoroptidia</taxon>
        <taxon>Analgoidea</taxon>
        <taxon>Pyroglyphidae</taxon>
        <taxon>Dermatophagoidinae</taxon>
        <taxon>Dermatophagoides</taxon>
    </lineage>
</organism>
<evidence type="ECO:0000256" key="5">
    <source>
        <dbReference type="ARBA" id="ARBA00022448"/>
    </source>
</evidence>
<feature type="signal peptide" evidence="15">
    <location>
        <begin position="1"/>
        <end position="17"/>
    </location>
</feature>
<name>A0ABQ8JA22_DERPT</name>
<proteinExistence type="inferred from homology"/>
<evidence type="ECO:0000313" key="17">
    <source>
        <dbReference type="EMBL" id="KAH9419435.1"/>
    </source>
</evidence>
<dbReference type="CDD" id="cd22186">
    <property type="entry name" value="WH2_Spire1-2_r3"/>
    <property type="match status" value="1"/>
</dbReference>
<dbReference type="PANTHER" id="PTHR21345">
    <property type="entry name" value="SPIRE"/>
    <property type="match status" value="1"/>
</dbReference>
<keyword evidence="9" id="KW-0653">Protein transport</keyword>
<evidence type="ECO:0000256" key="12">
    <source>
        <dbReference type="ARBA" id="ARBA00023212"/>
    </source>
</evidence>
<evidence type="ECO:0000259" key="16">
    <source>
        <dbReference type="PROSITE" id="PS51377"/>
    </source>
</evidence>
<keyword evidence="15" id="KW-0732">Signal</keyword>
<evidence type="ECO:0000313" key="18">
    <source>
        <dbReference type="Proteomes" id="UP000887458"/>
    </source>
</evidence>
<reference evidence="17 18" key="1">
    <citation type="journal article" date="2018" name="J. Allergy Clin. Immunol.">
        <title>High-quality assembly of Dermatophagoides pteronyssinus genome and transcriptome reveals a wide range of novel allergens.</title>
        <authorList>
            <person name="Liu X.Y."/>
            <person name="Yang K.Y."/>
            <person name="Wang M.Q."/>
            <person name="Kwok J.S."/>
            <person name="Zeng X."/>
            <person name="Yang Z."/>
            <person name="Xiao X.J."/>
            <person name="Lau C.P."/>
            <person name="Li Y."/>
            <person name="Huang Z.M."/>
            <person name="Ba J.G."/>
            <person name="Yim A.K."/>
            <person name="Ouyang C.Y."/>
            <person name="Ngai S.M."/>
            <person name="Chan T.F."/>
            <person name="Leung E.L."/>
            <person name="Liu L."/>
            <person name="Liu Z.G."/>
            <person name="Tsui S.K."/>
        </authorList>
    </citation>
    <scope>NUCLEOTIDE SEQUENCE [LARGE SCALE GENOMIC DNA]</scope>
    <source>
        <strain evidence="17">Derp</strain>
    </source>
</reference>
<feature type="region of interest" description="Disordered" evidence="14">
    <location>
        <begin position="485"/>
        <end position="509"/>
    </location>
</feature>
<evidence type="ECO:0000256" key="9">
    <source>
        <dbReference type="ARBA" id="ARBA00022927"/>
    </source>
</evidence>
<feature type="region of interest" description="Disordered" evidence="14">
    <location>
        <begin position="1125"/>
        <end position="1145"/>
    </location>
</feature>
<keyword evidence="7" id="KW-0963">Cytoplasm</keyword>
<dbReference type="EMBL" id="NJHN03000059">
    <property type="protein sequence ID" value="KAH9419435.1"/>
    <property type="molecule type" value="Genomic_DNA"/>
</dbReference>
<reference evidence="17 18" key="2">
    <citation type="journal article" date="2022" name="Mol. Biol. Evol.">
        <title>Comparative Genomics Reveals Insights into the Divergent Evolution of Astigmatic Mites and Household Pest Adaptations.</title>
        <authorList>
            <person name="Xiong Q."/>
            <person name="Wan A.T."/>
            <person name="Liu X."/>
            <person name="Fung C.S."/>
            <person name="Xiao X."/>
            <person name="Malainual N."/>
            <person name="Hou J."/>
            <person name="Wang L."/>
            <person name="Wang M."/>
            <person name="Yang K.Y."/>
            <person name="Cui Y."/>
            <person name="Leung E.L."/>
            <person name="Nong W."/>
            <person name="Shin S.K."/>
            <person name="Au S.W."/>
            <person name="Jeong K.Y."/>
            <person name="Chew F.T."/>
            <person name="Hui J.H."/>
            <person name="Leung T.F."/>
            <person name="Tungtrongchitr A."/>
            <person name="Zhong N."/>
            <person name="Liu Z."/>
            <person name="Tsui S.K."/>
        </authorList>
    </citation>
    <scope>NUCLEOTIDE SEQUENCE [LARGE SCALE GENOMIC DNA]</scope>
    <source>
        <strain evidence="17">Derp</strain>
    </source>
</reference>
<feature type="chain" id="PRO_5045285028" evidence="15">
    <location>
        <begin position="18"/>
        <end position="1200"/>
    </location>
</feature>
<dbReference type="CDD" id="cd22065">
    <property type="entry name" value="WH2_Spire_1-2_r1"/>
    <property type="match status" value="1"/>
</dbReference>
<evidence type="ECO:0000256" key="10">
    <source>
        <dbReference type="ARBA" id="ARBA00023136"/>
    </source>
</evidence>
<feature type="compositionally biased region" description="Basic residues" evidence="14">
    <location>
        <begin position="178"/>
        <end position="200"/>
    </location>
</feature>
<evidence type="ECO:0000256" key="13">
    <source>
        <dbReference type="ARBA" id="ARBA00023329"/>
    </source>
</evidence>
<keyword evidence="12" id="KW-0206">Cytoskeleton</keyword>
<keyword evidence="8" id="KW-0677">Repeat</keyword>
<evidence type="ECO:0000256" key="14">
    <source>
        <dbReference type="SAM" id="MobiDB-lite"/>
    </source>
</evidence>
<feature type="region of interest" description="Disordered" evidence="14">
    <location>
        <begin position="1068"/>
        <end position="1110"/>
    </location>
</feature>
<gene>
    <name evidence="17" type="primary">SPIRE2_2</name>
    <name evidence="17" type="ORF">DERP_010647</name>
</gene>
<feature type="compositionally biased region" description="Polar residues" evidence="14">
    <location>
        <begin position="418"/>
        <end position="427"/>
    </location>
</feature>
<evidence type="ECO:0000256" key="1">
    <source>
        <dbReference type="ARBA" id="ARBA00004180"/>
    </source>
</evidence>
<dbReference type="CDD" id="cd22078">
    <property type="entry name" value="WH2_Spire1_r2-like"/>
    <property type="match status" value="1"/>
</dbReference>
<dbReference type="InterPro" id="IPR011011">
    <property type="entry name" value="Znf_FYVE_PHD"/>
</dbReference>
<keyword evidence="5" id="KW-0813">Transport</keyword>
<keyword evidence="11" id="KW-0009">Actin-binding</keyword>
<keyword evidence="6" id="KW-1003">Cell membrane</keyword>
<comment type="similarity">
    <text evidence="4">Belongs to the spire family.</text>
</comment>
<feature type="compositionally biased region" description="Low complexity" evidence="14">
    <location>
        <begin position="395"/>
        <end position="417"/>
    </location>
</feature>
<evidence type="ECO:0000256" key="2">
    <source>
        <dbReference type="ARBA" id="ARBA00004245"/>
    </source>
</evidence>
<dbReference type="Pfam" id="PF16474">
    <property type="entry name" value="KIND"/>
    <property type="match status" value="2"/>
</dbReference>
<feature type="domain" description="KIND" evidence="16">
    <location>
        <begin position="230"/>
        <end position="560"/>
    </location>
</feature>
<feature type="compositionally biased region" description="Polar residues" evidence="14">
    <location>
        <begin position="1096"/>
        <end position="1110"/>
    </location>
</feature>
<dbReference type="Gene3D" id="1.10.510.10">
    <property type="entry name" value="Transferase(Phosphotransferase) domain 1"/>
    <property type="match status" value="1"/>
</dbReference>
<feature type="compositionally biased region" description="Low complexity" evidence="14">
    <location>
        <begin position="1125"/>
        <end position="1136"/>
    </location>
</feature>
<dbReference type="PANTHER" id="PTHR21345:SF3">
    <property type="entry name" value="PROTEIN SPIRE"/>
    <property type="match status" value="1"/>
</dbReference>
<evidence type="ECO:0000256" key="3">
    <source>
        <dbReference type="ARBA" id="ARBA00004413"/>
    </source>
</evidence>